<evidence type="ECO:0000259" key="2">
    <source>
        <dbReference type="PROSITE" id="PS50994"/>
    </source>
</evidence>
<dbReference type="GO" id="GO:0003676">
    <property type="term" value="F:nucleic acid binding"/>
    <property type="evidence" value="ECO:0007669"/>
    <property type="project" value="InterPro"/>
</dbReference>
<keyword evidence="4" id="KW-1185">Reference proteome</keyword>
<dbReference type="eggNOG" id="COG2801">
    <property type="taxonomic scope" value="Bacteria"/>
</dbReference>
<dbReference type="EMBL" id="CP003630">
    <property type="protein sequence ID" value="AFZ16718.1"/>
    <property type="molecule type" value="Genomic_DNA"/>
</dbReference>
<dbReference type="PROSITE" id="PS50994">
    <property type="entry name" value="INTEGRASE"/>
    <property type="match status" value="1"/>
</dbReference>
<dbReference type="PATRIC" id="fig|1173027.3.peg.892"/>
<dbReference type="Gene3D" id="3.30.420.10">
    <property type="entry name" value="Ribonuclease H-like superfamily/Ribonuclease H"/>
    <property type="match status" value="1"/>
</dbReference>
<dbReference type="STRING" id="1173027.Mic7113_0810"/>
<organism evidence="3 4">
    <name type="scientific">Allocoleopsis franciscana PCC 7113</name>
    <dbReference type="NCBI Taxonomy" id="1173027"/>
    <lineage>
        <taxon>Bacteria</taxon>
        <taxon>Bacillati</taxon>
        <taxon>Cyanobacteriota</taxon>
        <taxon>Cyanophyceae</taxon>
        <taxon>Coleofasciculales</taxon>
        <taxon>Coleofasciculaceae</taxon>
        <taxon>Allocoleopsis</taxon>
        <taxon>Allocoleopsis franciscana</taxon>
    </lineage>
</organism>
<dbReference type="OrthoDB" id="501284at2"/>
<feature type="region of interest" description="Disordered" evidence="1">
    <location>
        <begin position="681"/>
        <end position="730"/>
    </location>
</feature>
<evidence type="ECO:0000313" key="3">
    <source>
        <dbReference type="EMBL" id="AFZ16718.1"/>
    </source>
</evidence>
<evidence type="ECO:0000313" key="4">
    <source>
        <dbReference type="Proteomes" id="UP000010471"/>
    </source>
</evidence>
<dbReference type="InterPro" id="IPR012337">
    <property type="entry name" value="RNaseH-like_sf"/>
</dbReference>
<dbReference type="RefSeq" id="WP_015180881.1">
    <property type="nucleotide sequence ID" value="NC_019738.1"/>
</dbReference>
<dbReference type="Proteomes" id="UP000010471">
    <property type="component" value="Chromosome"/>
</dbReference>
<feature type="compositionally biased region" description="Basic and acidic residues" evidence="1">
    <location>
        <begin position="681"/>
        <end position="721"/>
    </location>
</feature>
<dbReference type="InterPro" id="IPR036397">
    <property type="entry name" value="RNaseH_sf"/>
</dbReference>
<reference evidence="3 4" key="1">
    <citation type="submission" date="2012-06" db="EMBL/GenBank/DDBJ databases">
        <title>Finished chromosome of genome of Microcoleus sp. PCC 7113.</title>
        <authorList>
            <consortium name="US DOE Joint Genome Institute"/>
            <person name="Gugger M."/>
            <person name="Coursin T."/>
            <person name="Rippka R."/>
            <person name="Tandeau De Marsac N."/>
            <person name="Huntemann M."/>
            <person name="Wei C.-L."/>
            <person name="Han J."/>
            <person name="Detter J.C."/>
            <person name="Han C."/>
            <person name="Tapia R."/>
            <person name="Chen A."/>
            <person name="Kyrpides N."/>
            <person name="Mavromatis K."/>
            <person name="Markowitz V."/>
            <person name="Szeto E."/>
            <person name="Ivanova N."/>
            <person name="Pagani I."/>
            <person name="Pati A."/>
            <person name="Goodwin L."/>
            <person name="Nordberg H.P."/>
            <person name="Cantor M.N."/>
            <person name="Hua S.X."/>
            <person name="Woyke T."/>
            <person name="Kerfeld C.A."/>
        </authorList>
    </citation>
    <scope>NUCLEOTIDE SEQUENCE [LARGE SCALE GENOMIC DNA]</scope>
    <source>
        <strain evidence="3 4">PCC 7113</strain>
    </source>
</reference>
<dbReference type="AlphaFoldDB" id="K9W919"/>
<dbReference type="GO" id="GO:0015074">
    <property type="term" value="P:DNA integration"/>
    <property type="evidence" value="ECO:0007669"/>
    <property type="project" value="InterPro"/>
</dbReference>
<feature type="domain" description="Integrase catalytic" evidence="2">
    <location>
        <begin position="296"/>
        <end position="514"/>
    </location>
</feature>
<gene>
    <name evidence="3" type="ORF">Mic7113_0810</name>
</gene>
<dbReference type="SUPFAM" id="SSF53098">
    <property type="entry name" value="Ribonuclease H-like"/>
    <property type="match status" value="1"/>
</dbReference>
<name>K9W919_9CYAN</name>
<evidence type="ECO:0000256" key="1">
    <source>
        <dbReference type="SAM" id="MobiDB-lite"/>
    </source>
</evidence>
<protein>
    <submittedName>
        <fullName evidence="3">Integrase family protein</fullName>
    </submittedName>
</protein>
<dbReference type="KEGG" id="mic:Mic7113_0810"/>
<dbReference type="HOGENOM" id="CLU_019011_1_1_3"/>
<accession>K9W919</accession>
<proteinExistence type="predicted"/>
<dbReference type="InterPro" id="IPR001584">
    <property type="entry name" value="Integrase_cat-core"/>
</dbReference>
<sequence length="745" mass="86870">MTNNLFVNELIEWNSGSENQLIERVVWIDEGYIIAFVFDIAAKKGFPEPKKVSEILEAISNGLAFKQQQDSWARIVHDENLTDREKKYRDKAWGIIEALVVQEPSIYYSNERGPLVRQVVEKYNVGRSKDKLTEKIVYGYLRRYWQRGKTPNALIPDYINSTGKGKIRGYREDKKRGRPREYAYDPEIGEGVNVTEEDRRIFRIAIAKFYNNSKQNSWVAAYELMIKEYYNEGIKYDKNGSKKSILMPFDKIPTLTQFKYWSKLEHDDVTKTLTARKGAKQFALEHRAITGTSKMETIGPGSRYQIDATIADVYLVSKYNRTWIIGRPVIYVIIDVFSRMIVGLYVGLEGPSWIGAMMALVNAGTNKVKFCQEYGLEITEEEWLCHHIPDAILGDRGELIGMKVEKGFIPNLHVRIENAASYRADWKGLVERHFRTIHGYVKPFVPGYVDTDFRKRGGKDYRLDGRLDIEQFTEIVIHIVRYHNNQSLSVYERDTAMIADDVPPIPRELWKWGIANRSGRLRTFPEDIVKLNLMPTEKATVTAKGIKLRGKEMYYTCEKAAREQWFERARSNLLSQSEKYLTITYDIRRPNFIYLPSPDGRDFEKCYLLDPEGRYYDKNFQDIEYMLAYEEQQQQKYQGQNLQNKVDLMAEIESVAKRATKMTDADLNNTRVSDRQRVTGIRDNRAFEKDERRKSEGFELGKTETQNHELAVDSKPKDAEQQKSLQPDYFDILSQNRQELKRGQE</sequence>